<dbReference type="PROSITE" id="PS51683">
    <property type="entry name" value="SAM_OMT_II"/>
    <property type="match status" value="1"/>
</dbReference>
<dbReference type="Gene3D" id="1.10.10.10">
    <property type="entry name" value="Winged helix-like DNA-binding domain superfamily/Winged helix DNA-binding domain"/>
    <property type="match status" value="1"/>
</dbReference>
<dbReference type="SUPFAM" id="SSF53335">
    <property type="entry name" value="S-adenosyl-L-methionine-dependent methyltransferases"/>
    <property type="match status" value="1"/>
</dbReference>
<dbReference type="GO" id="GO:0008171">
    <property type="term" value="F:O-methyltransferase activity"/>
    <property type="evidence" value="ECO:0007669"/>
    <property type="project" value="InterPro"/>
</dbReference>
<keyword evidence="2 6" id="KW-0808">Transferase</keyword>
<dbReference type="AlphaFoldDB" id="A0A6A5Z0Z0"/>
<dbReference type="PANTHER" id="PTHR43712">
    <property type="entry name" value="PUTATIVE (AFU_ORTHOLOGUE AFUA_4G14580)-RELATED"/>
    <property type="match status" value="1"/>
</dbReference>
<keyword evidence="7" id="KW-1185">Reference proteome</keyword>
<dbReference type="Pfam" id="PF00891">
    <property type="entry name" value="Methyltransf_2"/>
    <property type="match status" value="1"/>
</dbReference>
<dbReference type="Gene3D" id="3.40.50.150">
    <property type="entry name" value="Vaccinia Virus protein VP39"/>
    <property type="match status" value="1"/>
</dbReference>
<keyword evidence="3" id="KW-0949">S-adenosyl-L-methionine</keyword>
<dbReference type="InterPro" id="IPR016461">
    <property type="entry name" value="COMT-like"/>
</dbReference>
<dbReference type="GO" id="GO:0032259">
    <property type="term" value="P:methylation"/>
    <property type="evidence" value="ECO:0007669"/>
    <property type="project" value="UniProtKB-KW"/>
</dbReference>
<keyword evidence="1 6" id="KW-0489">Methyltransferase</keyword>
<dbReference type="InterPro" id="IPR036390">
    <property type="entry name" value="WH_DNA-bd_sf"/>
</dbReference>
<gene>
    <name evidence="6" type="ORF">BDV96DRAFT_580294</name>
</gene>
<evidence type="ECO:0000259" key="5">
    <source>
        <dbReference type="Pfam" id="PF00891"/>
    </source>
</evidence>
<proteinExistence type="predicted"/>
<dbReference type="Proteomes" id="UP000799770">
    <property type="component" value="Unassembled WGS sequence"/>
</dbReference>
<feature type="domain" description="O-methyltransferase C-terminal" evidence="5">
    <location>
        <begin position="236"/>
        <end position="379"/>
    </location>
</feature>
<evidence type="ECO:0000256" key="2">
    <source>
        <dbReference type="ARBA" id="ARBA00022679"/>
    </source>
</evidence>
<dbReference type="SUPFAM" id="SSF46785">
    <property type="entry name" value="Winged helix' DNA-binding domain"/>
    <property type="match status" value="1"/>
</dbReference>
<name>A0A6A5Z0Z0_9PLEO</name>
<evidence type="ECO:0000313" key="7">
    <source>
        <dbReference type="Proteomes" id="UP000799770"/>
    </source>
</evidence>
<evidence type="ECO:0000313" key="6">
    <source>
        <dbReference type="EMBL" id="KAF2112724.1"/>
    </source>
</evidence>
<feature type="region of interest" description="Disordered" evidence="4">
    <location>
        <begin position="1"/>
        <end position="31"/>
    </location>
</feature>
<accession>A0A6A5Z0Z0</accession>
<dbReference type="OrthoDB" id="3340390at2759"/>
<dbReference type="PANTHER" id="PTHR43712:SF1">
    <property type="entry name" value="HYPOTHETICAL O-METHYLTRANSFERASE (EUROFUNG)-RELATED"/>
    <property type="match status" value="1"/>
</dbReference>
<evidence type="ECO:0000256" key="1">
    <source>
        <dbReference type="ARBA" id="ARBA00022603"/>
    </source>
</evidence>
<dbReference type="InterPro" id="IPR029063">
    <property type="entry name" value="SAM-dependent_MTases_sf"/>
</dbReference>
<reference evidence="6" key="1">
    <citation type="journal article" date="2020" name="Stud. Mycol.">
        <title>101 Dothideomycetes genomes: a test case for predicting lifestyles and emergence of pathogens.</title>
        <authorList>
            <person name="Haridas S."/>
            <person name="Albert R."/>
            <person name="Binder M."/>
            <person name="Bloem J."/>
            <person name="Labutti K."/>
            <person name="Salamov A."/>
            <person name="Andreopoulos B."/>
            <person name="Baker S."/>
            <person name="Barry K."/>
            <person name="Bills G."/>
            <person name="Bluhm B."/>
            <person name="Cannon C."/>
            <person name="Castanera R."/>
            <person name="Culley D."/>
            <person name="Daum C."/>
            <person name="Ezra D."/>
            <person name="Gonzalez J."/>
            <person name="Henrissat B."/>
            <person name="Kuo A."/>
            <person name="Liang C."/>
            <person name="Lipzen A."/>
            <person name="Lutzoni F."/>
            <person name="Magnuson J."/>
            <person name="Mondo S."/>
            <person name="Nolan M."/>
            <person name="Ohm R."/>
            <person name="Pangilinan J."/>
            <person name="Park H.-J."/>
            <person name="Ramirez L."/>
            <person name="Alfaro M."/>
            <person name="Sun H."/>
            <person name="Tritt A."/>
            <person name="Yoshinaga Y."/>
            <person name="Zwiers L.-H."/>
            <person name="Turgeon B."/>
            <person name="Goodwin S."/>
            <person name="Spatafora J."/>
            <person name="Crous P."/>
            <person name="Grigoriev I."/>
        </authorList>
    </citation>
    <scope>NUCLEOTIDE SEQUENCE</scope>
    <source>
        <strain evidence="6">CBS 627.86</strain>
    </source>
</reference>
<evidence type="ECO:0000256" key="4">
    <source>
        <dbReference type="SAM" id="MobiDB-lite"/>
    </source>
</evidence>
<dbReference type="InterPro" id="IPR001077">
    <property type="entry name" value="COMT_C"/>
</dbReference>
<dbReference type="EMBL" id="ML977330">
    <property type="protein sequence ID" value="KAF2112724.1"/>
    <property type="molecule type" value="Genomic_DNA"/>
</dbReference>
<organism evidence="6 7">
    <name type="scientific">Lophiotrema nucula</name>
    <dbReference type="NCBI Taxonomy" id="690887"/>
    <lineage>
        <taxon>Eukaryota</taxon>
        <taxon>Fungi</taxon>
        <taxon>Dikarya</taxon>
        <taxon>Ascomycota</taxon>
        <taxon>Pezizomycotina</taxon>
        <taxon>Dothideomycetes</taxon>
        <taxon>Pleosporomycetidae</taxon>
        <taxon>Pleosporales</taxon>
        <taxon>Lophiotremataceae</taxon>
        <taxon>Lophiotrema</taxon>
    </lineage>
</organism>
<protein>
    <submittedName>
        <fullName evidence="6">Putative hydroxyindole O-methyltransferase</fullName>
    </submittedName>
</protein>
<dbReference type="InterPro" id="IPR036388">
    <property type="entry name" value="WH-like_DNA-bd_sf"/>
</dbReference>
<sequence length="400" mass="45115">MNSPSPDITTLLKDVDAKGKSVTNSTSDDNPRKALLESARSLVTALETPFEVVARMNWFDPPKWAMTRIGYDLNLFDKMLENNRSPKSCEELGKLTGADPKLLSRMLKHLYCCGFVNETGSNEFAPNAITAALATRICKGMTIDCYDLMNQVNAKLPEYLKNTKYQNPTDKDASIFQFAFDTKLHYFEWLSLPEHAAKIETFNAHMDFKTLGKKWFQSTDVSAILNDPSPDPESVLMIDIGGNAGHDIVDFKKAFPEMKGRLVLQELPAVINSLTADFPKDIEAQEHDMFTPQPIHGAKAYYLHMVLHDWPDDSCRQVLAQLVPAMKNGYSKILLNEIVIKDKDADWFSTSVDMLMMLCHSAYERTESDWRALCEGVGLRVSKIWDCEGNPEKVIEIELA</sequence>
<evidence type="ECO:0000256" key="3">
    <source>
        <dbReference type="ARBA" id="ARBA00022691"/>
    </source>
</evidence>